<dbReference type="AlphaFoldDB" id="A0A0B1T890"/>
<dbReference type="Proteomes" id="UP000053660">
    <property type="component" value="Unassembled WGS sequence"/>
</dbReference>
<protein>
    <submittedName>
        <fullName evidence="1">Uncharacterized protein</fullName>
    </submittedName>
</protein>
<keyword evidence="2" id="KW-1185">Reference proteome</keyword>
<evidence type="ECO:0000313" key="1">
    <source>
        <dbReference type="EMBL" id="KHJ93464.1"/>
    </source>
</evidence>
<gene>
    <name evidence="1" type="ORF">OESDEN_06627</name>
</gene>
<dbReference type="EMBL" id="KN550761">
    <property type="protein sequence ID" value="KHJ93464.1"/>
    <property type="molecule type" value="Genomic_DNA"/>
</dbReference>
<proteinExistence type="predicted"/>
<organism evidence="1 2">
    <name type="scientific">Oesophagostomum dentatum</name>
    <name type="common">Nodular worm</name>
    <dbReference type="NCBI Taxonomy" id="61180"/>
    <lineage>
        <taxon>Eukaryota</taxon>
        <taxon>Metazoa</taxon>
        <taxon>Ecdysozoa</taxon>
        <taxon>Nematoda</taxon>
        <taxon>Chromadorea</taxon>
        <taxon>Rhabditida</taxon>
        <taxon>Rhabditina</taxon>
        <taxon>Rhabditomorpha</taxon>
        <taxon>Strongyloidea</taxon>
        <taxon>Strongylidae</taxon>
        <taxon>Oesophagostomum</taxon>
    </lineage>
</organism>
<accession>A0A0B1T890</accession>
<name>A0A0B1T890_OESDE</name>
<evidence type="ECO:0000313" key="2">
    <source>
        <dbReference type="Proteomes" id="UP000053660"/>
    </source>
</evidence>
<reference evidence="1 2" key="1">
    <citation type="submission" date="2014-03" db="EMBL/GenBank/DDBJ databases">
        <title>Draft genome of the hookworm Oesophagostomum dentatum.</title>
        <authorList>
            <person name="Mitreva M."/>
        </authorList>
    </citation>
    <scope>NUCLEOTIDE SEQUENCE [LARGE SCALE GENOMIC DNA]</scope>
    <source>
        <strain evidence="1 2">OD-Hann</strain>
    </source>
</reference>
<sequence>MYEVVFQVLKRELAEDEKANRPAKEEPTGFAAPEWAAVLEKDGMKEGVDTVVEICASCAKQFKEGGKIVTAWTPCMEANESAWREMIGVWRTVDQTLANGAARNQFYPTSNTVRINGKLCAEIGSPESCIQFYGKYAEVGNAMYLYETIRHRVPSLQLNSIRTAEDADPTGRDVA</sequence>